<organism evidence="3 4">
    <name type="scientific">Glossina fuscipes</name>
    <dbReference type="NCBI Taxonomy" id="7396"/>
    <lineage>
        <taxon>Eukaryota</taxon>
        <taxon>Metazoa</taxon>
        <taxon>Ecdysozoa</taxon>
        <taxon>Arthropoda</taxon>
        <taxon>Hexapoda</taxon>
        <taxon>Insecta</taxon>
        <taxon>Pterygota</taxon>
        <taxon>Neoptera</taxon>
        <taxon>Endopterygota</taxon>
        <taxon>Diptera</taxon>
        <taxon>Brachycera</taxon>
        <taxon>Muscomorpha</taxon>
        <taxon>Hippoboscoidea</taxon>
        <taxon>Glossinidae</taxon>
        <taxon>Glossina</taxon>
    </lineage>
</organism>
<name>A0A8U0WIJ9_9MUSC</name>
<feature type="chain" id="PRO_5035777534" evidence="2">
    <location>
        <begin position="30"/>
        <end position="185"/>
    </location>
</feature>
<feature type="region of interest" description="Disordered" evidence="1">
    <location>
        <begin position="158"/>
        <end position="185"/>
    </location>
</feature>
<evidence type="ECO:0000256" key="2">
    <source>
        <dbReference type="SAM" id="SignalP"/>
    </source>
</evidence>
<protein>
    <submittedName>
        <fullName evidence="4">Uncharacterized protein LOC119634583</fullName>
    </submittedName>
</protein>
<dbReference type="AlphaFoldDB" id="A0A8U0WIJ9"/>
<sequence>MSSPHIRFFITQLINVFICSLFIWRQSNGLCIRASCLTELTEDESNATLQYVLDKYDQVKLKIMGQPVSIYGMRLTYDDEEELNIHFKYVDNTQQDVIQNCVFVIYHRSNECELIQTICNTFLPITPRPLLKLNDLRVCNDNDVQLVEMKEFVKELQTEATPSTASTSVTEVEQEHVDETTVTKA</sequence>
<gene>
    <name evidence="4" type="primary">LOC119634583</name>
</gene>
<dbReference type="Proteomes" id="UP000092443">
    <property type="component" value="Unplaced"/>
</dbReference>
<proteinExistence type="predicted"/>
<reference evidence="4" key="1">
    <citation type="submission" date="2025-08" db="UniProtKB">
        <authorList>
            <consortium name="RefSeq"/>
        </authorList>
    </citation>
    <scope>IDENTIFICATION</scope>
    <source>
        <tissue evidence="4">Whole body pupa</tissue>
    </source>
</reference>
<feature type="compositionally biased region" description="Basic and acidic residues" evidence="1">
    <location>
        <begin position="173"/>
        <end position="185"/>
    </location>
</feature>
<evidence type="ECO:0000313" key="3">
    <source>
        <dbReference type="Proteomes" id="UP000092443"/>
    </source>
</evidence>
<dbReference type="KEGG" id="gfs:119634583"/>
<dbReference type="RefSeq" id="XP_037884753.1">
    <property type="nucleotide sequence ID" value="XM_038028825.1"/>
</dbReference>
<evidence type="ECO:0000256" key="1">
    <source>
        <dbReference type="SAM" id="MobiDB-lite"/>
    </source>
</evidence>
<evidence type="ECO:0000313" key="4">
    <source>
        <dbReference type="RefSeq" id="XP_037884753.1"/>
    </source>
</evidence>
<dbReference type="GeneID" id="119634583"/>
<feature type="compositionally biased region" description="Polar residues" evidence="1">
    <location>
        <begin position="158"/>
        <end position="171"/>
    </location>
</feature>
<accession>A0A8U0WIJ9</accession>
<keyword evidence="2" id="KW-0732">Signal</keyword>
<feature type="signal peptide" evidence="2">
    <location>
        <begin position="1"/>
        <end position="29"/>
    </location>
</feature>
<keyword evidence="3" id="KW-1185">Reference proteome</keyword>